<keyword evidence="2" id="KW-1185">Reference proteome</keyword>
<gene>
    <name evidence="1" type="ORF">AKJ56_01765</name>
</gene>
<comment type="caution">
    <text evidence="1">The sequence shown here is derived from an EMBL/GenBank/DDBJ whole genome shotgun (WGS) entry which is preliminary data.</text>
</comment>
<organism evidence="1 2">
    <name type="scientific">candidate division MSBL1 archaeon SCGC-AAA382N08</name>
    <dbReference type="NCBI Taxonomy" id="1698285"/>
    <lineage>
        <taxon>Archaea</taxon>
        <taxon>Methanobacteriati</taxon>
        <taxon>Methanobacteriota</taxon>
        <taxon>candidate division MSBL1</taxon>
    </lineage>
</organism>
<sequence>MFPKVGLLTRAVHDKYSDNPRHIPAKCPGYYDEEDKAVFIKTQTEQGVNCWAGHDPVDVIFHEFMHHILNEEYGKDVSLAYDDIYKDFFFENP</sequence>
<proteinExistence type="predicted"/>
<dbReference type="AlphaFoldDB" id="A0A133VNX7"/>
<dbReference type="EMBL" id="LHYJ01000025">
    <property type="protein sequence ID" value="KXB08156.1"/>
    <property type="molecule type" value="Genomic_DNA"/>
</dbReference>
<name>A0A133VNX7_9EURY</name>
<dbReference type="Proteomes" id="UP000070175">
    <property type="component" value="Unassembled WGS sequence"/>
</dbReference>
<evidence type="ECO:0000313" key="2">
    <source>
        <dbReference type="Proteomes" id="UP000070175"/>
    </source>
</evidence>
<evidence type="ECO:0000313" key="1">
    <source>
        <dbReference type="EMBL" id="KXB08156.1"/>
    </source>
</evidence>
<accession>A0A133VNX7</accession>
<reference evidence="1 2" key="1">
    <citation type="journal article" date="2016" name="Sci. Rep.">
        <title>Metabolic traits of an uncultured archaeal lineage -MSBL1- from brine pools of the Red Sea.</title>
        <authorList>
            <person name="Mwirichia R."/>
            <person name="Alam I."/>
            <person name="Rashid M."/>
            <person name="Vinu M."/>
            <person name="Ba-Alawi W."/>
            <person name="Anthony Kamau A."/>
            <person name="Kamanda Ngugi D."/>
            <person name="Goker M."/>
            <person name="Klenk H.P."/>
            <person name="Bajic V."/>
            <person name="Stingl U."/>
        </authorList>
    </citation>
    <scope>NUCLEOTIDE SEQUENCE [LARGE SCALE GENOMIC DNA]</scope>
    <source>
        <strain evidence="1">SCGC-AAA382N08</strain>
    </source>
</reference>
<protein>
    <submittedName>
        <fullName evidence="1">Uncharacterized protein</fullName>
    </submittedName>
</protein>